<feature type="transmembrane region" description="Helical" evidence="1">
    <location>
        <begin position="37"/>
        <end position="55"/>
    </location>
</feature>
<organism evidence="2 3">
    <name type="scientific">Vibrio sinensis</name>
    <dbReference type="NCBI Taxonomy" id="2302434"/>
    <lineage>
        <taxon>Bacteria</taxon>
        <taxon>Pseudomonadati</taxon>
        <taxon>Pseudomonadota</taxon>
        <taxon>Gammaproteobacteria</taxon>
        <taxon>Vibrionales</taxon>
        <taxon>Vibrionaceae</taxon>
        <taxon>Vibrio</taxon>
    </lineage>
</organism>
<gene>
    <name evidence="2" type="ORF">DZ860_03865</name>
</gene>
<evidence type="ECO:0000313" key="3">
    <source>
        <dbReference type="Proteomes" id="UP000273252"/>
    </source>
</evidence>
<evidence type="ECO:0000313" key="2">
    <source>
        <dbReference type="EMBL" id="RJX74278.1"/>
    </source>
</evidence>
<dbReference type="Proteomes" id="UP000273252">
    <property type="component" value="Unassembled WGS sequence"/>
</dbReference>
<evidence type="ECO:0008006" key="4">
    <source>
        <dbReference type="Google" id="ProtNLM"/>
    </source>
</evidence>
<proteinExistence type="predicted"/>
<feature type="transmembrane region" description="Helical" evidence="1">
    <location>
        <begin position="76"/>
        <end position="95"/>
    </location>
</feature>
<evidence type="ECO:0000256" key="1">
    <source>
        <dbReference type="SAM" id="Phobius"/>
    </source>
</evidence>
<accession>A0A3A6QSI5</accession>
<dbReference type="EMBL" id="QVMU01000002">
    <property type="protein sequence ID" value="RJX74278.1"/>
    <property type="molecule type" value="Genomic_DNA"/>
</dbReference>
<feature type="transmembrane region" description="Helical" evidence="1">
    <location>
        <begin position="188"/>
        <end position="213"/>
    </location>
</feature>
<keyword evidence="1" id="KW-1133">Transmembrane helix</keyword>
<dbReference type="AlphaFoldDB" id="A0A3A6QSI5"/>
<comment type="caution">
    <text evidence="2">The sequence shown here is derived from an EMBL/GenBank/DDBJ whole genome shotgun (WGS) entry which is preliminary data.</text>
</comment>
<keyword evidence="3" id="KW-1185">Reference proteome</keyword>
<dbReference type="RefSeq" id="WP_120029614.1">
    <property type="nucleotide sequence ID" value="NZ_QVMU01000002.1"/>
</dbReference>
<feature type="transmembrane region" description="Helical" evidence="1">
    <location>
        <begin position="107"/>
        <end position="129"/>
    </location>
</feature>
<reference evidence="2 3" key="1">
    <citation type="submission" date="2018-08" db="EMBL/GenBank/DDBJ databases">
        <title>Vibrio isolated from the Eastern China Marginal Seas.</title>
        <authorList>
            <person name="Li Y."/>
        </authorList>
    </citation>
    <scope>NUCLEOTIDE SEQUENCE [LARGE SCALE GENOMIC DNA]</scope>
    <source>
        <strain evidence="2 3">BEI233</strain>
    </source>
</reference>
<name>A0A3A6QSI5_9VIBR</name>
<protein>
    <recommendedName>
        <fullName evidence="4">Mpv17 / PMP22 family protein</fullName>
    </recommendedName>
</protein>
<sequence length="226" mass="24581">MNTMDKAVLAGVLAFLSPFFIFDSVYQTFITVTDQHGFAMSGVKFAILATFGEVLGQRIRTGSWSIKGFGVIPKMIVWYVLGVMIKAAFVVFAVGDPVVLSKFLPEAGPVLTALSISLGLNLIFAPIFMTLHKITDLHIADHNGSMMALLKPIDMAQKFNQIDWNVQYGFVFKKTIPLFWIPAHTITFLLPSAFQVVFAASLGVALGVILALASGKPQVMPTDQPA</sequence>
<keyword evidence="1" id="KW-0472">Membrane</keyword>
<dbReference type="OrthoDB" id="1115879at2"/>
<keyword evidence="1" id="KW-0812">Transmembrane</keyword>